<dbReference type="OrthoDB" id="5396104at2759"/>
<dbReference type="AlphaFoldDB" id="A0A6A6NYX0"/>
<feature type="non-terminal residue" evidence="2">
    <location>
        <position position="88"/>
    </location>
</feature>
<dbReference type="EMBL" id="MU001682">
    <property type="protein sequence ID" value="KAF2456941.1"/>
    <property type="molecule type" value="Genomic_DNA"/>
</dbReference>
<gene>
    <name evidence="2" type="ORF">BDY21DRAFT_269818</name>
</gene>
<organism evidence="2 3">
    <name type="scientific">Lineolata rhizophorae</name>
    <dbReference type="NCBI Taxonomy" id="578093"/>
    <lineage>
        <taxon>Eukaryota</taxon>
        <taxon>Fungi</taxon>
        <taxon>Dikarya</taxon>
        <taxon>Ascomycota</taxon>
        <taxon>Pezizomycotina</taxon>
        <taxon>Dothideomycetes</taxon>
        <taxon>Dothideomycetes incertae sedis</taxon>
        <taxon>Lineolatales</taxon>
        <taxon>Lineolataceae</taxon>
        <taxon>Lineolata</taxon>
    </lineage>
</organism>
<reference evidence="2" key="1">
    <citation type="journal article" date="2020" name="Stud. Mycol.">
        <title>101 Dothideomycetes genomes: a test case for predicting lifestyles and emergence of pathogens.</title>
        <authorList>
            <person name="Haridas S."/>
            <person name="Albert R."/>
            <person name="Binder M."/>
            <person name="Bloem J."/>
            <person name="Labutti K."/>
            <person name="Salamov A."/>
            <person name="Andreopoulos B."/>
            <person name="Baker S."/>
            <person name="Barry K."/>
            <person name="Bills G."/>
            <person name="Bluhm B."/>
            <person name="Cannon C."/>
            <person name="Castanera R."/>
            <person name="Culley D."/>
            <person name="Daum C."/>
            <person name="Ezra D."/>
            <person name="Gonzalez J."/>
            <person name="Henrissat B."/>
            <person name="Kuo A."/>
            <person name="Liang C."/>
            <person name="Lipzen A."/>
            <person name="Lutzoni F."/>
            <person name="Magnuson J."/>
            <person name="Mondo S."/>
            <person name="Nolan M."/>
            <person name="Ohm R."/>
            <person name="Pangilinan J."/>
            <person name="Park H.-J."/>
            <person name="Ramirez L."/>
            <person name="Alfaro M."/>
            <person name="Sun H."/>
            <person name="Tritt A."/>
            <person name="Yoshinaga Y."/>
            <person name="Zwiers L.-H."/>
            <person name="Turgeon B."/>
            <person name="Goodwin S."/>
            <person name="Spatafora J."/>
            <person name="Crous P."/>
            <person name="Grigoriev I."/>
        </authorList>
    </citation>
    <scope>NUCLEOTIDE SEQUENCE</scope>
    <source>
        <strain evidence="2">ATCC 16933</strain>
    </source>
</reference>
<evidence type="ECO:0000313" key="2">
    <source>
        <dbReference type="EMBL" id="KAF2456941.1"/>
    </source>
</evidence>
<proteinExistence type="predicted"/>
<accession>A0A6A6NYX0</accession>
<keyword evidence="3" id="KW-1185">Reference proteome</keyword>
<evidence type="ECO:0000313" key="3">
    <source>
        <dbReference type="Proteomes" id="UP000799766"/>
    </source>
</evidence>
<dbReference type="Proteomes" id="UP000799766">
    <property type="component" value="Unassembled WGS sequence"/>
</dbReference>
<name>A0A6A6NYX0_9PEZI</name>
<protein>
    <submittedName>
        <fullName evidence="2">Uncharacterized protein</fullName>
    </submittedName>
</protein>
<feature type="region of interest" description="Disordered" evidence="1">
    <location>
        <begin position="1"/>
        <end position="32"/>
    </location>
</feature>
<evidence type="ECO:0000256" key="1">
    <source>
        <dbReference type="SAM" id="MobiDB-lite"/>
    </source>
</evidence>
<sequence>MPRPLEITSAPRRSSRLAIPPSSFSPMEPLTPPAKTVLPVCPLLQKRSLLLAPPPQAPLPWLWQCHLCQRMYPLGTTRRCLEDGHYFC</sequence>